<protein>
    <recommendedName>
        <fullName evidence="2">RING-type E3 ubiquitin transferase</fullName>
        <ecNumber evidence="2">2.3.2.27</ecNumber>
    </recommendedName>
</protein>
<dbReference type="GO" id="GO:0000209">
    <property type="term" value="P:protein polyubiquitination"/>
    <property type="evidence" value="ECO:0007669"/>
    <property type="project" value="TreeGrafter"/>
</dbReference>
<dbReference type="PANTHER" id="PTHR46803">
    <property type="entry name" value="E3 UBIQUITIN-PROTEIN LIGASE CHIP"/>
    <property type="match status" value="1"/>
</dbReference>
<keyword evidence="4" id="KW-0677">Repeat</keyword>
<dbReference type="OrthoDB" id="629492at2759"/>
<keyword evidence="9" id="KW-1185">Reference proteome</keyword>
<dbReference type="InterPro" id="IPR019734">
    <property type="entry name" value="TPR_rpt"/>
</dbReference>
<gene>
    <name evidence="8" type="ORF">B2J93_2522</name>
</gene>
<keyword evidence="7" id="KW-0812">Transmembrane</keyword>
<dbReference type="GO" id="GO:0061630">
    <property type="term" value="F:ubiquitin protein ligase activity"/>
    <property type="evidence" value="ECO:0007669"/>
    <property type="project" value="UniProtKB-EC"/>
</dbReference>
<organism evidence="8 9">
    <name type="scientific">Diplocarpon coronariae</name>
    <dbReference type="NCBI Taxonomy" id="2795749"/>
    <lineage>
        <taxon>Eukaryota</taxon>
        <taxon>Fungi</taxon>
        <taxon>Dikarya</taxon>
        <taxon>Ascomycota</taxon>
        <taxon>Pezizomycotina</taxon>
        <taxon>Leotiomycetes</taxon>
        <taxon>Helotiales</taxon>
        <taxon>Drepanopezizaceae</taxon>
        <taxon>Diplocarpon</taxon>
    </lineage>
</organism>
<keyword evidence="7" id="KW-0472">Membrane</keyword>
<evidence type="ECO:0000256" key="4">
    <source>
        <dbReference type="ARBA" id="ARBA00022737"/>
    </source>
</evidence>
<dbReference type="GO" id="GO:0043161">
    <property type="term" value="P:proteasome-mediated ubiquitin-dependent protein catabolic process"/>
    <property type="evidence" value="ECO:0007669"/>
    <property type="project" value="TreeGrafter"/>
</dbReference>
<dbReference type="InterPro" id="IPR019182">
    <property type="entry name" value="Cytochrome_b-c1_su10_fun"/>
</dbReference>
<evidence type="ECO:0000256" key="3">
    <source>
        <dbReference type="ARBA" id="ARBA00022679"/>
    </source>
</evidence>
<dbReference type="GO" id="GO:0071218">
    <property type="term" value="P:cellular response to misfolded protein"/>
    <property type="evidence" value="ECO:0007669"/>
    <property type="project" value="TreeGrafter"/>
</dbReference>
<dbReference type="InterPro" id="IPR011990">
    <property type="entry name" value="TPR-like_helical_dom_sf"/>
</dbReference>
<keyword evidence="5" id="KW-0833">Ubl conjugation pathway</keyword>
<evidence type="ECO:0000256" key="2">
    <source>
        <dbReference type="ARBA" id="ARBA00012483"/>
    </source>
</evidence>
<dbReference type="Proteomes" id="UP000242519">
    <property type="component" value="Unassembled WGS sequence"/>
</dbReference>
<dbReference type="STRING" id="503106.A0A218Z5G0"/>
<evidence type="ECO:0000256" key="5">
    <source>
        <dbReference type="ARBA" id="ARBA00022786"/>
    </source>
</evidence>
<accession>A0A218Z5G0</accession>
<dbReference type="GO" id="GO:0006515">
    <property type="term" value="P:protein quality control for misfolded or incompletely synthesized proteins"/>
    <property type="evidence" value="ECO:0007669"/>
    <property type="project" value="TreeGrafter"/>
</dbReference>
<feature type="transmembrane region" description="Helical" evidence="7">
    <location>
        <begin position="48"/>
        <end position="68"/>
    </location>
</feature>
<comment type="caution">
    <text evidence="8">The sequence shown here is derived from an EMBL/GenBank/DDBJ whole genome shotgun (WGS) entry which is preliminary data.</text>
</comment>
<dbReference type="Pfam" id="PF09796">
    <property type="entry name" value="QCR10"/>
    <property type="match status" value="1"/>
</dbReference>
<dbReference type="EMBL" id="MZNU01000211">
    <property type="protein sequence ID" value="OWP02763.1"/>
    <property type="molecule type" value="Genomic_DNA"/>
</dbReference>
<dbReference type="GO" id="GO:0045862">
    <property type="term" value="P:positive regulation of proteolysis"/>
    <property type="evidence" value="ECO:0007669"/>
    <property type="project" value="TreeGrafter"/>
</dbReference>
<proteinExistence type="predicted"/>
<dbReference type="AlphaFoldDB" id="A0A218Z5G0"/>
<dbReference type="InParanoid" id="A0A218Z5G0"/>
<dbReference type="GO" id="GO:0005739">
    <property type="term" value="C:mitochondrion"/>
    <property type="evidence" value="ECO:0007669"/>
    <property type="project" value="GOC"/>
</dbReference>
<reference evidence="8 9" key="1">
    <citation type="submission" date="2017-04" db="EMBL/GenBank/DDBJ databases">
        <title>Draft genome sequence of Marssonina coronaria NL1: causal agent of apple blotch.</title>
        <authorList>
            <person name="Cheng Q."/>
        </authorList>
    </citation>
    <scope>NUCLEOTIDE SEQUENCE [LARGE SCALE GENOMIC DNA]</scope>
    <source>
        <strain evidence="8 9">NL1</strain>
    </source>
</reference>
<dbReference type="SUPFAM" id="SSF48452">
    <property type="entry name" value="TPR-like"/>
    <property type="match status" value="1"/>
</dbReference>
<dbReference type="Gene3D" id="1.25.40.10">
    <property type="entry name" value="Tetratricopeptide repeat domain"/>
    <property type="match status" value="1"/>
</dbReference>
<feature type="repeat" description="TPR" evidence="6">
    <location>
        <begin position="173"/>
        <end position="206"/>
    </location>
</feature>
<evidence type="ECO:0000256" key="6">
    <source>
        <dbReference type="PROSITE-ProRule" id="PRU00339"/>
    </source>
</evidence>
<dbReference type="Pfam" id="PF13414">
    <property type="entry name" value="TPR_11"/>
    <property type="match status" value="1"/>
</dbReference>
<comment type="catalytic activity">
    <reaction evidence="1">
        <text>S-ubiquitinyl-[E2 ubiquitin-conjugating enzyme]-L-cysteine + [acceptor protein]-L-lysine = [E2 ubiquitin-conjugating enzyme]-L-cysteine + N(6)-ubiquitinyl-[acceptor protein]-L-lysine.</text>
        <dbReference type="EC" id="2.3.2.27"/>
    </reaction>
</comment>
<dbReference type="PANTHER" id="PTHR46803:SF2">
    <property type="entry name" value="E3 UBIQUITIN-PROTEIN LIGASE CHIP"/>
    <property type="match status" value="1"/>
</dbReference>
<dbReference type="EC" id="2.3.2.27" evidence="2"/>
<keyword evidence="7" id="KW-1133">Transmembrane helix</keyword>
<evidence type="ECO:0000313" key="9">
    <source>
        <dbReference type="Proteomes" id="UP000242519"/>
    </source>
</evidence>
<keyword evidence="6" id="KW-0802">TPR repeat</keyword>
<evidence type="ECO:0000313" key="8">
    <source>
        <dbReference type="EMBL" id="OWP02763.1"/>
    </source>
</evidence>
<dbReference type="GO" id="GO:0051087">
    <property type="term" value="F:protein-folding chaperone binding"/>
    <property type="evidence" value="ECO:0007669"/>
    <property type="project" value="TreeGrafter"/>
</dbReference>
<name>A0A218Z5G0_9HELO</name>
<keyword evidence="3" id="KW-0808">Transferase</keyword>
<dbReference type="GO" id="GO:0006122">
    <property type="term" value="P:mitochondrial electron transport, ubiquinol to cytochrome c"/>
    <property type="evidence" value="ECO:0007669"/>
    <property type="project" value="InterPro"/>
</dbReference>
<dbReference type="PROSITE" id="PS50005">
    <property type="entry name" value="TPR"/>
    <property type="match status" value="1"/>
</dbReference>
<evidence type="ECO:0000256" key="1">
    <source>
        <dbReference type="ARBA" id="ARBA00000900"/>
    </source>
</evidence>
<dbReference type="SMART" id="SM00028">
    <property type="entry name" value="TPR"/>
    <property type="match status" value="3"/>
</dbReference>
<sequence length="403" mass="45491">MSGEFHPSTGITPPKVAPGYATYRSPYGPKYSLNRNINGWTIKQATKLGATLGAFGGVAGVFAIFFFAEVPKVRNDIMVKIPIIGQHFIKEIPASDNEKTTKKVLQLTPANFPRSVACFFAFPHSTFACRRFFETQTSFSADYPNPGTEISYRRGAISKMVSSSELPADPAKALEYKDKGNKCFQSGDYEGAEVLYSKAIQHDPNNPLLYTNRSMALLKLSLYTRVVTDTQHAISLLPHNMKAYFQLAQAQMALQDPHSALISAKKAHAYCVEEVHSGGKGAGSIGPITDLVLRCKREVWEEKERERERQRVGLLGDVINALEKQRRDEVQRLEDEDALEGEGMVERNKRLKEFEEKWDKKIENTRVVFERAELEERVKRRRKVPDWVVDNITFSVMLDPVVI</sequence>
<evidence type="ECO:0000256" key="7">
    <source>
        <dbReference type="SAM" id="Phobius"/>
    </source>
</evidence>